<dbReference type="Gene3D" id="3.20.20.80">
    <property type="entry name" value="Glycosidases"/>
    <property type="match status" value="1"/>
</dbReference>
<dbReference type="Proteomes" id="UP000823775">
    <property type="component" value="Unassembled WGS sequence"/>
</dbReference>
<evidence type="ECO:0000256" key="2">
    <source>
        <dbReference type="ARBA" id="ARBA00022801"/>
    </source>
</evidence>
<feature type="region of interest" description="Disordered" evidence="5">
    <location>
        <begin position="81"/>
        <end position="131"/>
    </location>
</feature>
<dbReference type="InterPro" id="IPR000490">
    <property type="entry name" value="Glyco_hydro_17"/>
</dbReference>
<comment type="similarity">
    <text evidence="1 4">Belongs to the glycosyl hydrolase 17 family.</text>
</comment>
<evidence type="ECO:0008006" key="8">
    <source>
        <dbReference type="Google" id="ProtNLM"/>
    </source>
</evidence>
<feature type="compositionally biased region" description="Low complexity" evidence="5">
    <location>
        <begin position="103"/>
        <end position="115"/>
    </location>
</feature>
<dbReference type="SUPFAM" id="SSF51445">
    <property type="entry name" value="(Trans)glycosidases"/>
    <property type="match status" value="1"/>
</dbReference>
<reference evidence="6 7" key="1">
    <citation type="journal article" date="2021" name="BMC Genomics">
        <title>Datura genome reveals duplications of psychoactive alkaloid biosynthetic genes and high mutation rate following tissue culture.</title>
        <authorList>
            <person name="Rajewski A."/>
            <person name="Carter-House D."/>
            <person name="Stajich J."/>
            <person name="Litt A."/>
        </authorList>
    </citation>
    <scope>NUCLEOTIDE SEQUENCE [LARGE SCALE GENOMIC DNA]</scope>
    <source>
        <strain evidence="6">AR-01</strain>
    </source>
</reference>
<organism evidence="6 7">
    <name type="scientific">Datura stramonium</name>
    <name type="common">Jimsonweed</name>
    <name type="synonym">Common thornapple</name>
    <dbReference type="NCBI Taxonomy" id="4076"/>
    <lineage>
        <taxon>Eukaryota</taxon>
        <taxon>Viridiplantae</taxon>
        <taxon>Streptophyta</taxon>
        <taxon>Embryophyta</taxon>
        <taxon>Tracheophyta</taxon>
        <taxon>Spermatophyta</taxon>
        <taxon>Magnoliopsida</taxon>
        <taxon>eudicotyledons</taxon>
        <taxon>Gunneridae</taxon>
        <taxon>Pentapetalae</taxon>
        <taxon>asterids</taxon>
        <taxon>lamiids</taxon>
        <taxon>Solanales</taxon>
        <taxon>Solanaceae</taxon>
        <taxon>Solanoideae</taxon>
        <taxon>Datureae</taxon>
        <taxon>Datura</taxon>
    </lineage>
</organism>
<dbReference type="PANTHER" id="PTHR32227">
    <property type="entry name" value="GLUCAN ENDO-1,3-BETA-GLUCOSIDASE BG1-RELATED-RELATED"/>
    <property type="match status" value="1"/>
</dbReference>
<dbReference type="InterPro" id="IPR017853">
    <property type="entry name" value="GH"/>
</dbReference>
<sequence>MVGTPLMPGRSVDTYLFAMYDEDLKPGPTSERSFGLFKPDLTMSYDMSEMRFFFSKGSNTKNSGDSLAGCIAKCSSDSYARSQRQSSVTPSPDQNPKTPVTPPSVSTPETPVIPSLVPTPKPTVGPSSPKTEKSVLGIAQCRCSIASKHQPGDACFEPNTVVPHAAYAMNLFTKIPVENPFNCEFSQVIMAAVVSREVLESRGNL</sequence>
<dbReference type="InterPro" id="IPR044965">
    <property type="entry name" value="Glyco_hydro_17_plant"/>
</dbReference>
<protein>
    <recommendedName>
        <fullName evidence="8">Glucan endo-1,3-beta-D-glucosidase</fullName>
    </recommendedName>
</protein>
<keyword evidence="2" id="KW-0378">Hydrolase</keyword>
<gene>
    <name evidence="6" type="ORF">HAX54_003837</name>
</gene>
<evidence type="ECO:0000313" key="6">
    <source>
        <dbReference type="EMBL" id="MCD7466806.1"/>
    </source>
</evidence>
<evidence type="ECO:0000256" key="1">
    <source>
        <dbReference type="ARBA" id="ARBA00008773"/>
    </source>
</evidence>
<dbReference type="EMBL" id="JACEIK010001176">
    <property type="protein sequence ID" value="MCD7466806.1"/>
    <property type="molecule type" value="Genomic_DNA"/>
</dbReference>
<evidence type="ECO:0000256" key="3">
    <source>
        <dbReference type="ARBA" id="ARBA00023295"/>
    </source>
</evidence>
<evidence type="ECO:0000256" key="4">
    <source>
        <dbReference type="RuleBase" id="RU004335"/>
    </source>
</evidence>
<dbReference type="Pfam" id="PF00332">
    <property type="entry name" value="Glyco_hydro_17"/>
    <property type="match status" value="1"/>
</dbReference>
<proteinExistence type="inferred from homology"/>
<evidence type="ECO:0000313" key="7">
    <source>
        <dbReference type="Proteomes" id="UP000823775"/>
    </source>
</evidence>
<name>A0ABS8T747_DATST</name>
<comment type="caution">
    <text evidence="6">The sequence shown here is derived from an EMBL/GenBank/DDBJ whole genome shotgun (WGS) entry which is preliminary data.</text>
</comment>
<evidence type="ECO:0000256" key="5">
    <source>
        <dbReference type="SAM" id="MobiDB-lite"/>
    </source>
</evidence>
<feature type="compositionally biased region" description="Polar residues" evidence="5">
    <location>
        <begin position="81"/>
        <end position="95"/>
    </location>
</feature>
<accession>A0ABS8T747</accession>
<keyword evidence="3" id="KW-0326">Glycosidase</keyword>
<keyword evidence="7" id="KW-1185">Reference proteome</keyword>